<gene>
    <name evidence="4" type="ORF">OMM_00529</name>
</gene>
<accession>A0A1V1PGI7</accession>
<dbReference type="Proteomes" id="UP000189670">
    <property type="component" value="Unassembled WGS sequence"/>
</dbReference>
<dbReference type="Pfam" id="PF03524">
    <property type="entry name" value="CagX"/>
    <property type="match status" value="1"/>
</dbReference>
<dbReference type="InterPro" id="IPR033645">
    <property type="entry name" value="VirB9/CagX/TrbG_C"/>
</dbReference>
<evidence type="ECO:0000256" key="1">
    <source>
        <dbReference type="ARBA" id="ARBA00006135"/>
    </source>
</evidence>
<dbReference type="InterPro" id="IPR014142">
    <property type="entry name" value="TrbG_Ti"/>
</dbReference>
<keyword evidence="2" id="KW-0732">Signal</keyword>
<sequence>MYPVTHRMFIWPKKEYVFPATRIQPDDASQMDQLPIPQQAMPEPTQQRPEPSQKKHKTGKVISPFRIIETANKRAALRPTEDSWINAVTVYDYIEGALYQVYCSPLHITDIMLQPGEKLTESPAAGDTVRWIIAVTSSGSGNKKRVHILLKPVTDGLHTNLVVTTSRRVYHLQIHSSKNKNQAQAGISWRYPKDSLASTQEFIANQDLDDENYQVNVDVKNLNFQYTIDGEARWKPIRVFDDAKKTYIQFPDRISVGELPPLFVISHEDKPQIVNYRFKNNFYIVDRIFYKALLQIGQKKPRKVYIINNKY</sequence>
<dbReference type="AlphaFoldDB" id="A0A1V1PGI7"/>
<dbReference type="InterPro" id="IPR038161">
    <property type="entry name" value="VirB9/CagX/TrbG_C_sf"/>
</dbReference>
<comment type="caution">
    <text evidence="4">The sequence shown here is derived from an EMBL/GenBank/DDBJ whole genome shotgun (WGS) entry which is preliminary data.</text>
</comment>
<feature type="region of interest" description="Disordered" evidence="3">
    <location>
        <begin position="39"/>
        <end position="59"/>
    </location>
</feature>
<dbReference type="Gene3D" id="2.60.40.2500">
    <property type="match status" value="1"/>
</dbReference>
<name>A0A1V1PGI7_9BACT</name>
<evidence type="ECO:0000313" key="4">
    <source>
        <dbReference type="EMBL" id="ETR74021.1"/>
    </source>
</evidence>
<proteinExistence type="inferred from homology"/>
<dbReference type="CDD" id="cd06911">
    <property type="entry name" value="VirB9_CagX_TrbG"/>
    <property type="match status" value="1"/>
</dbReference>
<organism evidence="4 5">
    <name type="scientific">Candidatus Magnetoglobus multicellularis str. Araruama</name>
    <dbReference type="NCBI Taxonomy" id="890399"/>
    <lineage>
        <taxon>Bacteria</taxon>
        <taxon>Pseudomonadati</taxon>
        <taxon>Thermodesulfobacteriota</taxon>
        <taxon>Desulfobacteria</taxon>
        <taxon>Desulfobacterales</taxon>
        <taxon>Desulfobacteraceae</taxon>
        <taxon>Candidatus Magnetoglobus</taxon>
    </lineage>
</organism>
<dbReference type="NCBIfam" id="TIGR02775">
    <property type="entry name" value="TrbG_Ti"/>
    <property type="match status" value="1"/>
</dbReference>
<evidence type="ECO:0000313" key="5">
    <source>
        <dbReference type="Proteomes" id="UP000189670"/>
    </source>
</evidence>
<reference evidence="5" key="1">
    <citation type="submission" date="2012-11" db="EMBL/GenBank/DDBJ databases">
        <authorList>
            <person name="Lucero-Rivera Y.E."/>
            <person name="Tovar-Ramirez D."/>
        </authorList>
    </citation>
    <scope>NUCLEOTIDE SEQUENCE [LARGE SCALE GENOMIC DNA]</scope>
    <source>
        <strain evidence="5">Araruama</strain>
    </source>
</reference>
<evidence type="ECO:0000256" key="3">
    <source>
        <dbReference type="SAM" id="MobiDB-lite"/>
    </source>
</evidence>
<protein>
    <submittedName>
        <fullName evidence="4">Conjugal transfer protein</fullName>
    </submittedName>
</protein>
<dbReference type="EMBL" id="ATBP01000026">
    <property type="protein sequence ID" value="ETR74021.1"/>
    <property type="molecule type" value="Genomic_DNA"/>
</dbReference>
<dbReference type="InterPro" id="IPR010258">
    <property type="entry name" value="Conjugal_tfr_TrbG/VirB9/CagX"/>
</dbReference>
<comment type="similarity">
    <text evidence="1">Belongs to the TrbG/VirB9 family.</text>
</comment>
<evidence type="ECO:0000256" key="2">
    <source>
        <dbReference type="ARBA" id="ARBA00022729"/>
    </source>
</evidence>